<proteinExistence type="predicted"/>
<organism evidence="1 2">
    <name type="scientific">Panagrolaimus sp. PS1159</name>
    <dbReference type="NCBI Taxonomy" id="55785"/>
    <lineage>
        <taxon>Eukaryota</taxon>
        <taxon>Metazoa</taxon>
        <taxon>Ecdysozoa</taxon>
        <taxon>Nematoda</taxon>
        <taxon>Chromadorea</taxon>
        <taxon>Rhabditida</taxon>
        <taxon>Tylenchina</taxon>
        <taxon>Panagrolaimomorpha</taxon>
        <taxon>Panagrolaimoidea</taxon>
        <taxon>Panagrolaimidae</taxon>
        <taxon>Panagrolaimus</taxon>
    </lineage>
</organism>
<sequence>MKIHTLNNDDDDNRPNLEGSDGDESGDDERQPPRPPPQEFYVGGSEHSGQQVLGPRGPANNGSSDEEDNHGMFNTRLNPNAGGSSRGGAAVRVTIEMFDDGFTVDDSPLRSYSEVEIKFIKKYGGRPIDVHCFKKPGKYVFKPFTGTGNRLGSVVPPTVDLTDTDQQLITDTAASTTDQMQTRAQASINLAEGEPTTRIQFRLPKGHRITGTFNPSMTIVDHMRTFVVAADPAFAFNLFSFFAGFPPHKLEDEGLTIDSAGLKNSVVNVRLV</sequence>
<protein>
    <submittedName>
        <fullName evidence="2">UBX domain-containing protein</fullName>
    </submittedName>
</protein>
<dbReference type="WBParaSite" id="PS1159_v2.g22281.t1">
    <property type="protein sequence ID" value="PS1159_v2.g22281.t1"/>
    <property type="gene ID" value="PS1159_v2.g22281"/>
</dbReference>
<evidence type="ECO:0000313" key="2">
    <source>
        <dbReference type="WBParaSite" id="PS1159_v2.g22281.t1"/>
    </source>
</evidence>
<evidence type="ECO:0000313" key="1">
    <source>
        <dbReference type="Proteomes" id="UP000887580"/>
    </source>
</evidence>
<reference evidence="2" key="1">
    <citation type="submission" date="2022-11" db="UniProtKB">
        <authorList>
            <consortium name="WormBaseParasite"/>
        </authorList>
    </citation>
    <scope>IDENTIFICATION</scope>
</reference>
<name>A0AC35FYG8_9BILA</name>
<dbReference type="Proteomes" id="UP000887580">
    <property type="component" value="Unplaced"/>
</dbReference>
<accession>A0AC35FYG8</accession>